<protein>
    <submittedName>
        <fullName evidence="3">Mannose-6-phosphate isomerase</fullName>
    </submittedName>
</protein>
<dbReference type="Proteomes" id="UP000240987">
    <property type="component" value="Unassembled WGS sequence"/>
</dbReference>
<gene>
    <name evidence="3" type="ORF">C9J12_25905</name>
</gene>
<sequence length="373" mass="44289">MNTISQQAKRCQVWLSEHALPRWHHYFDKKTGIFPEGIYQDGRVYQENVIRFRVQPRQLYVYAHATELGLIDARQEIEQAINLGFPQFQTEKETFVFSLDDELNIKNGETNAYEHAFALLGYAWHYRLTREQVSLDKMEAIYQWFECELADVENGGFYSSTHYFSLRCQNPHMHLFEALMVCYEHTDDVQWLERARSIFNLFIDRFMQDEYLCEFFDSQLTPKHPLSNLVDPGHHYEWIWLLHHYQKLTRIDVSVYIERLNHFTSMYGHNDNGLVRDEVENNGAVFRSTSRLWCQTEYLKAQIALQERHPSLEREQRVCQAVDVIFSAYLNPAQNGLWFDQLDCEGLPLQKNSPASTFYHLFLAFSELLRIAK</sequence>
<dbReference type="Pfam" id="PF07221">
    <property type="entry name" value="GlcNAc_2-epim"/>
    <property type="match status" value="1"/>
</dbReference>
<dbReference type="PANTHER" id="PTHR15108">
    <property type="entry name" value="N-ACYLGLUCOSAMINE-2-EPIMERASE"/>
    <property type="match status" value="1"/>
</dbReference>
<reference evidence="3 4" key="1">
    <citation type="submission" date="2018-01" db="EMBL/GenBank/DDBJ databases">
        <title>Whole genome sequencing of Histamine producing bacteria.</title>
        <authorList>
            <person name="Butler K."/>
        </authorList>
    </citation>
    <scope>NUCLEOTIDE SEQUENCE [LARGE SCALE GENOMIC DNA]</scope>
    <source>
        <strain evidence="3 4">JCM 12947</strain>
    </source>
</reference>
<evidence type="ECO:0000256" key="1">
    <source>
        <dbReference type="ARBA" id="ARBA00008558"/>
    </source>
</evidence>
<comment type="similarity">
    <text evidence="1">Belongs to the N-acylglucosamine 2-epimerase family.</text>
</comment>
<dbReference type="InterPro" id="IPR012341">
    <property type="entry name" value="6hp_glycosidase-like_sf"/>
</dbReference>
<dbReference type="GO" id="GO:0005975">
    <property type="term" value="P:carbohydrate metabolic process"/>
    <property type="evidence" value="ECO:0007669"/>
    <property type="project" value="InterPro"/>
</dbReference>
<dbReference type="GO" id="GO:0016853">
    <property type="term" value="F:isomerase activity"/>
    <property type="evidence" value="ECO:0007669"/>
    <property type="project" value="UniProtKB-KW"/>
</dbReference>
<dbReference type="InterPro" id="IPR008928">
    <property type="entry name" value="6-hairpin_glycosidase_sf"/>
</dbReference>
<comment type="caution">
    <text evidence="3">The sequence shown here is derived from an EMBL/GenBank/DDBJ whole genome shotgun (WGS) entry which is preliminary data.</text>
</comment>
<dbReference type="InterPro" id="IPR010819">
    <property type="entry name" value="AGE/CE"/>
</dbReference>
<evidence type="ECO:0000256" key="2">
    <source>
        <dbReference type="ARBA" id="ARBA00023235"/>
    </source>
</evidence>
<dbReference type="Gene3D" id="1.50.10.10">
    <property type="match status" value="1"/>
</dbReference>
<organism evidence="3 4">
    <name type="scientific">Photobacterium frigidiphilum</name>
    <dbReference type="NCBI Taxonomy" id="264736"/>
    <lineage>
        <taxon>Bacteria</taxon>
        <taxon>Pseudomonadati</taxon>
        <taxon>Pseudomonadota</taxon>
        <taxon>Gammaproteobacteria</taxon>
        <taxon>Vibrionales</taxon>
        <taxon>Vibrionaceae</taxon>
        <taxon>Photobacterium</taxon>
    </lineage>
</organism>
<proteinExistence type="inferred from homology"/>
<keyword evidence="4" id="KW-1185">Reference proteome</keyword>
<evidence type="ECO:0000313" key="3">
    <source>
        <dbReference type="EMBL" id="PSU44734.1"/>
    </source>
</evidence>
<accession>A0A2T3J7K6</accession>
<evidence type="ECO:0000313" key="4">
    <source>
        <dbReference type="Proteomes" id="UP000240987"/>
    </source>
</evidence>
<dbReference type="AlphaFoldDB" id="A0A2T3J7K6"/>
<keyword evidence="2 3" id="KW-0413">Isomerase</keyword>
<dbReference type="OrthoDB" id="9806359at2"/>
<dbReference type="EMBL" id="PYMJ01000043">
    <property type="protein sequence ID" value="PSU44734.1"/>
    <property type="molecule type" value="Genomic_DNA"/>
</dbReference>
<name>A0A2T3J7K6_9GAMM</name>
<dbReference type="SUPFAM" id="SSF48208">
    <property type="entry name" value="Six-hairpin glycosidases"/>
    <property type="match status" value="1"/>
</dbReference>
<dbReference type="RefSeq" id="WP_107245448.1">
    <property type="nucleotide sequence ID" value="NZ_PYMJ01000043.1"/>
</dbReference>